<comment type="caution">
    <text evidence="1">The sequence shown here is derived from an EMBL/GenBank/DDBJ whole genome shotgun (WGS) entry which is preliminary data.</text>
</comment>
<keyword evidence="2" id="KW-1185">Reference proteome</keyword>
<proteinExistence type="predicted"/>
<dbReference type="Proteomes" id="UP000628710">
    <property type="component" value="Unassembled WGS sequence"/>
</dbReference>
<gene>
    <name evidence="1" type="ORF">I8J31_05610</name>
</gene>
<dbReference type="AlphaFoldDB" id="A0A934JP44"/>
<protein>
    <submittedName>
        <fullName evidence="1">Uncharacterized protein</fullName>
    </submittedName>
</protein>
<sequence length="200" mass="22905">MLIENQVWIDGQLHSIKEITHFYIDESGNKHVDQDDSSWQELECQYEDALVYSELNWRLKNEHDAFLEQQKKAVESIEELAFSIRRETIGVADYYETAGWAEKARRAERVVSDNESAEDLAILQAEVTLRDKNETPKQLAQRQLEKASSFAMSTSVIDGWVSRSTRLIMALETESEIAPLVAELKQSIQAELAALTEEIE</sequence>
<evidence type="ECO:0000313" key="2">
    <source>
        <dbReference type="Proteomes" id="UP000628710"/>
    </source>
</evidence>
<organism evidence="1 2">
    <name type="scientific">Marinomonas transparens</name>
    <dbReference type="NCBI Taxonomy" id="2795388"/>
    <lineage>
        <taxon>Bacteria</taxon>
        <taxon>Pseudomonadati</taxon>
        <taxon>Pseudomonadota</taxon>
        <taxon>Gammaproteobacteria</taxon>
        <taxon>Oceanospirillales</taxon>
        <taxon>Oceanospirillaceae</taxon>
        <taxon>Marinomonas</taxon>
    </lineage>
</organism>
<dbReference type="EMBL" id="JAEMNX010000003">
    <property type="protein sequence ID" value="MBJ7537153.1"/>
    <property type="molecule type" value="Genomic_DNA"/>
</dbReference>
<name>A0A934JP44_9GAMM</name>
<reference evidence="1" key="1">
    <citation type="submission" date="2020-12" db="EMBL/GenBank/DDBJ databases">
        <title>Marinomonas arctica sp. nov., a psychrotolerant bacterium isolated from the Arctic.</title>
        <authorList>
            <person name="Zhang Y."/>
        </authorList>
    </citation>
    <scope>NUCLEOTIDE SEQUENCE</scope>
    <source>
        <strain evidence="1">C1424</strain>
    </source>
</reference>
<evidence type="ECO:0000313" key="1">
    <source>
        <dbReference type="EMBL" id="MBJ7537153.1"/>
    </source>
</evidence>
<dbReference type="RefSeq" id="WP_199467289.1">
    <property type="nucleotide sequence ID" value="NZ_JAEMNX010000003.1"/>
</dbReference>
<accession>A0A934JP44</accession>